<name>A0A424YGY7_9FIRM</name>
<evidence type="ECO:0000256" key="10">
    <source>
        <dbReference type="PIRSR" id="PIRSR605856-50"/>
    </source>
</evidence>
<keyword evidence="7 10" id="KW-0663">Pyridoxal phosphate</keyword>
<dbReference type="InterPro" id="IPR005859">
    <property type="entry name" value="CysK"/>
</dbReference>
<keyword evidence="8" id="KW-0198">Cysteine biosynthesis</keyword>
<evidence type="ECO:0000256" key="9">
    <source>
        <dbReference type="ARBA" id="ARBA00047931"/>
    </source>
</evidence>
<dbReference type="Proteomes" id="UP000285138">
    <property type="component" value="Unassembled WGS sequence"/>
</dbReference>
<comment type="catalytic activity">
    <reaction evidence="9">
        <text>O-acetyl-L-serine + hydrogen sulfide = L-cysteine + acetate</text>
        <dbReference type="Rhea" id="RHEA:14829"/>
        <dbReference type="ChEBI" id="CHEBI:29919"/>
        <dbReference type="ChEBI" id="CHEBI:30089"/>
        <dbReference type="ChEBI" id="CHEBI:35235"/>
        <dbReference type="ChEBI" id="CHEBI:58340"/>
        <dbReference type="EC" id="2.5.1.47"/>
    </reaction>
</comment>
<dbReference type="EC" id="2.5.1.47" evidence="4"/>
<feature type="binding site" evidence="10">
    <location>
        <position position="271"/>
    </location>
    <ligand>
        <name>pyridoxal 5'-phosphate</name>
        <dbReference type="ChEBI" id="CHEBI:597326"/>
    </ligand>
</feature>
<evidence type="ECO:0000259" key="12">
    <source>
        <dbReference type="Pfam" id="PF00291"/>
    </source>
</evidence>
<evidence type="ECO:0000313" key="14">
    <source>
        <dbReference type="Proteomes" id="UP000285138"/>
    </source>
</evidence>
<dbReference type="Gene3D" id="3.40.50.1100">
    <property type="match status" value="2"/>
</dbReference>
<dbReference type="SUPFAM" id="SSF53686">
    <property type="entry name" value="Tryptophan synthase beta subunit-like PLP-dependent enzymes"/>
    <property type="match status" value="1"/>
</dbReference>
<comment type="pathway">
    <text evidence="2">Amino-acid biosynthesis; L-cysteine biosynthesis; L-cysteine from L-serine: step 2/2.</text>
</comment>
<evidence type="ECO:0000256" key="1">
    <source>
        <dbReference type="ARBA" id="ARBA00001933"/>
    </source>
</evidence>
<sequence length="316" mass="34188">MDKTCKNVLDAVGNTPLIQLQRMSNPGHARVLVKYEGVNIGGSIKTRTALGMIEDAEKRGLLKEDSIITEYTSGNQGIGLSLISAVKGYKCRIIMPENMSLERRKLIAAYGAEIVLTPEGENIGDTFKIAERTARQMLEKDPRVWLANQFGNHANPGIHRQTTAREIVEQVDGEIHAFCCGIGTGGTITGVGEVLKKHFPEVEIVAVEPEEAAVLDGGPIGQHVIQGMGDGIIPEILNRKVIDKISLVSDEDALETARRLSREEGLLSGISSGANTWVALQLAKELGPGKTVVTILPDTGERYLSTILFSPCKNVR</sequence>
<feature type="binding site" evidence="10">
    <location>
        <position position="75"/>
    </location>
    <ligand>
        <name>pyridoxal 5'-phosphate</name>
        <dbReference type="ChEBI" id="CHEBI:597326"/>
    </ligand>
</feature>
<dbReference type="AlphaFoldDB" id="A0A424YGY7"/>
<feature type="domain" description="Tryptophan synthase beta chain-like PALP" evidence="12">
    <location>
        <begin position="9"/>
        <end position="298"/>
    </location>
</feature>
<accession>A0A424YGY7</accession>
<dbReference type="Pfam" id="PF00291">
    <property type="entry name" value="PALP"/>
    <property type="match status" value="1"/>
</dbReference>
<comment type="caution">
    <text evidence="13">The sequence shown here is derived from an EMBL/GenBank/DDBJ whole genome shotgun (WGS) entry which is preliminary data.</text>
</comment>
<keyword evidence="5" id="KW-0028">Amino-acid biosynthesis</keyword>
<evidence type="ECO:0000256" key="5">
    <source>
        <dbReference type="ARBA" id="ARBA00022605"/>
    </source>
</evidence>
<evidence type="ECO:0000256" key="8">
    <source>
        <dbReference type="ARBA" id="ARBA00023192"/>
    </source>
</evidence>
<evidence type="ECO:0000313" key="13">
    <source>
        <dbReference type="EMBL" id="RQD77318.1"/>
    </source>
</evidence>
<organism evidence="13 14">
    <name type="scientific">Candidatus Syntrophonatronum acetioxidans</name>
    <dbReference type="NCBI Taxonomy" id="1795816"/>
    <lineage>
        <taxon>Bacteria</taxon>
        <taxon>Bacillati</taxon>
        <taxon>Bacillota</taxon>
        <taxon>Clostridia</taxon>
        <taxon>Eubacteriales</taxon>
        <taxon>Syntrophomonadaceae</taxon>
        <taxon>Candidatus Syntrophonatronum</taxon>
    </lineage>
</organism>
<dbReference type="CDD" id="cd01561">
    <property type="entry name" value="CBS_like"/>
    <property type="match status" value="1"/>
</dbReference>
<proteinExistence type="inferred from homology"/>
<keyword evidence="6 13" id="KW-0808">Transferase</keyword>
<dbReference type="PANTHER" id="PTHR10314">
    <property type="entry name" value="CYSTATHIONINE BETA-SYNTHASE"/>
    <property type="match status" value="1"/>
</dbReference>
<protein>
    <recommendedName>
        <fullName evidence="4">cysteine synthase</fullName>
        <ecNumber evidence="4">2.5.1.47</ecNumber>
    </recommendedName>
</protein>
<dbReference type="GO" id="GO:0006535">
    <property type="term" value="P:cysteine biosynthetic process from serine"/>
    <property type="evidence" value="ECO:0007669"/>
    <property type="project" value="InterPro"/>
</dbReference>
<comment type="cofactor">
    <cofactor evidence="1 10">
        <name>pyridoxal 5'-phosphate</name>
        <dbReference type="ChEBI" id="CHEBI:597326"/>
    </cofactor>
</comment>
<dbReference type="NCBIfam" id="TIGR01136">
    <property type="entry name" value="cysKM"/>
    <property type="match status" value="1"/>
</dbReference>
<dbReference type="InterPro" id="IPR001926">
    <property type="entry name" value="TrpB-like_PALP"/>
</dbReference>
<dbReference type="GO" id="GO:0004124">
    <property type="term" value="F:cysteine synthase activity"/>
    <property type="evidence" value="ECO:0007669"/>
    <property type="project" value="UniProtKB-EC"/>
</dbReference>
<dbReference type="InterPro" id="IPR036052">
    <property type="entry name" value="TrpB-like_PALP_sf"/>
</dbReference>
<dbReference type="FunFam" id="3.40.50.1100:FF:000006">
    <property type="entry name" value="Cysteine synthase"/>
    <property type="match status" value="1"/>
</dbReference>
<reference evidence="13 14" key="1">
    <citation type="submission" date="2018-08" db="EMBL/GenBank/DDBJ databases">
        <title>The metabolism and importance of syntrophic acetate oxidation coupled to methane or sulfide production in haloalkaline environments.</title>
        <authorList>
            <person name="Timmers P.H.A."/>
            <person name="Vavourakis C.D."/>
            <person name="Sorokin D.Y."/>
            <person name="Sinninghe Damste J.S."/>
            <person name="Muyzer G."/>
            <person name="Stams A.J.M."/>
            <person name="Plugge C.M."/>
        </authorList>
    </citation>
    <scope>NUCLEOTIDE SEQUENCE [LARGE SCALE GENOMIC DNA]</scope>
    <source>
        <strain evidence="13">MSAO_Bac1</strain>
    </source>
</reference>
<dbReference type="NCBIfam" id="TIGR01139">
    <property type="entry name" value="cysK"/>
    <property type="match status" value="1"/>
</dbReference>
<gene>
    <name evidence="13" type="primary">cysK</name>
    <name evidence="13" type="ORF">D5R97_02615</name>
</gene>
<evidence type="ECO:0000256" key="3">
    <source>
        <dbReference type="ARBA" id="ARBA00007103"/>
    </source>
</evidence>
<feature type="binding site" evidence="10">
    <location>
        <begin position="183"/>
        <end position="187"/>
    </location>
    <ligand>
        <name>pyridoxal 5'-phosphate</name>
        <dbReference type="ChEBI" id="CHEBI:597326"/>
    </ligand>
</feature>
<evidence type="ECO:0000256" key="11">
    <source>
        <dbReference type="PIRSR" id="PIRSR605856-51"/>
    </source>
</evidence>
<evidence type="ECO:0000256" key="7">
    <source>
        <dbReference type="ARBA" id="ARBA00022898"/>
    </source>
</evidence>
<evidence type="ECO:0000256" key="2">
    <source>
        <dbReference type="ARBA" id="ARBA00004962"/>
    </source>
</evidence>
<feature type="modified residue" description="N6-(pyridoxal phosphate)lysine" evidence="11">
    <location>
        <position position="45"/>
    </location>
</feature>
<dbReference type="UniPathway" id="UPA00136">
    <property type="reaction ID" value="UER00200"/>
</dbReference>
<dbReference type="InterPro" id="IPR005856">
    <property type="entry name" value="Cys_synth"/>
</dbReference>
<evidence type="ECO:0000256" key="6">
    <source>
        <dbReference type="ARBA" id="ARBA00022679"/>
    </source>
</evidence>
<comment type="similarity">
    <text evidence="3">Belongs to the cysteine synthase/cystathionine beta-synthase family.</text>
</comment>
<dbReference type="InterPro" id="IPR050214">
    <property type="entry name" value="Cys_Synth/Cystath_Beta-Synth"/>
</dbReference>
<dbReference type="EMBL" id="QZAA01000073">
    <property type="protein sequence ID" value="RQD77318.1"/>
    <property type="molecule type" value="Genomic_DNA"/>
</dbReference>
<evidence type="ECO:0000256" key="4">
    <source>
        <dbReference type="ARBA" id="ARBA00012681"/>
    </source>
</evidence>